<proteinExistence type="predicted"/>
<dbReference type="AlphaFoldDB" id="K4AN60"/>
<dbReference type="HOGENOM" id="CLU_2927059_0_0_1"/>
<evidence type="ECO:0000313" key="3">
    <source>
        <dbReference type="Proteomes" id="UP000004995"/>
    </source>
</evidence>
<dbReference type="EMBL" id="AGNK02005565">
    <property type="status" value="NOT_ANNOTATED_CDS"/>
    <property type="molecule type" value="Genomic_DNA"/>
</dbReference>
<reference evidence="3" key="1">
    <citation type="journal article" date="2012" name="Nat. Biotechnol.">
        <title>Reference genome sequence of the model plant Setaria.</title>
        <authorList>
            <person name="Bennetzen J.L."/>
            <person name="Schmutz J."/>
            <person name="Wang H."/>
            <person name="Percifield R."/>
            <person name="Hawkins J."/>
            <person name="Pontaroli A.C."/>
            <person name="Estep M."/>
            <person name="Feng L."/>
            <person name="Vaughn J.N."/>
            <person name="Grimwood J."/>
            <person name="Jenkins J."/>
            <person name="Barry K."/>
            <person name="Lindquist E."/>
            <person name="Hellsten U."/>
            <person name="Deshpande S."/>
            <person name="Wang X."/>
            <person name="Wu X."/>
            <person name="Mitros T."/>
            <person name="Triplett J."/>
            <person name="Yang X."/>
            <person name="Ye C.Y."/>
            <person name="Mauro-Herrera M."/>
            <person name="Wang L."/>
            <person name="Li P."/>
            <person name="Sharma M."/>
            <person name="Sharma R."/>
            <person name="Ronald P.C."/>
            <person name="Panaud O."/>
            <person name="Kellogg E.A."/>
            <person name="Brutnell T.P."/>
            <person name="Doust A.N."/>
            <person name="Tuskan G.A."/>
            <person name="Rokhsar D."/>
            <person name="Devos K.M."/>
        </authorList>
    </citation>
    <scope>NUCLEOTIDE SEQUENCE [LARGE SCALE GENOMIC DNA]</scope>
    <source>
        <strain evidence="3">cv. Yugu1</strain>
    </source>
</reference>
<sequence length="61" mass="6939">MARMACSLLIFSTCRWHACRWVERSDRRTLQCNLCQVVLGNVGGEKETVDRLKAGRLVGDE</sequence>
<keyword evidence="3" id="KW-1185">Reference proteome</keyword>
<dbReference type="Proteomes" id="UP000004995">
    <property type="component" value="Unassembled WGS sequence"/>
</dbReference>
<accession>K4AN60</accession>
<evidence type="ECO:0000313" key="2">
    <source>
        <dbReference type="EnsemblPlants" id="KQK88739"/>
    </source>
</evidence>
<dbReference type="Gramene" id="KQK88739">
    <property type="protein sequence ID" value="KQK88739"/>
    <property type="gene ID" value="SETIT_040357mg"/>
</dbReference>
<feature type="signal peptide" evidence="1">
    <location>
        <begin position="1"/>
        <end position="18"/>
    </location>
</feature>
<dbReference type="InParanoid" id="K4AN60"/>
<evidence type="ECO:0000256" key="1">
    <source>
        <dbReference type="SAM" id="SignalP"/>
    </source>
</evidence>
<keyword evidence="1" id="KW-0732">Signal</keyword>
<dbReference type="OMA" id="RWHACRW"/>
<dbReference type="EnsemblPlants" id="KQK88739">
    <property type="protein sequence ID" value="KQK88739"/>
    <property type="gene ID" value="SETIT_040357mg"/>
</dbReference>
<organism evidence="2 3">
    <name type="scientific">Setaria italica</name>
    <name type="common">Foxtail millet</name>
    <name type="synonym">Panicum italicum</name>
    <dbReference type="NCBI Taxonomy" id="4555"/>
    <lineage>
        <taxon>Eukaryota</taxon>
        <taxon>Viridiplantae</taxon>
        <taxon>Streptophyta</taxon>
        <taxon>Embryophyta</taxon>
        <taxon>Tracheophyta</taxon>
        <taxon>Spermatophyta</taxon>
        <taxon>Magnoliopsida</taxon>
        <taxon>Liliopsida</taxon>
        <taxon>Poales</taxon>
        <taxon>Poaceae</taxon>
        <taxon>PACMAD clade</taxon>
        <taxon>Panicoideae</taxon>
        <taxon>Panicodae</taxon>
        <taxon>Paniceae</taxon>
        <taxon>Cenchrinae</taxon>
        <taxon>Setaria</taxon>
    </lineage>
</organism>
<reference evidence="2" key="2">
    <citation type="submission" date="2018-08" db="UniProtKB">
        <authorList>
            <consortium name="EnsemblPlants"/>
        </authorList>
    </citation>
    <scope>IDENTIFICATION</scope>
    <source>
        <strain evidence="2">Yugu1</strain>
    </source>
</reference>
<protein>
    <submittedName>
        <fullName evidence="2">Uncharacterized protein</fullName>
    </submittedName>
</protein>
<feature type="chain" id="PRO_5010129133" evidence="1">
    <location>
        <begin position="19"/>
        <end position="61"/>
    </location>
</feature>
<name>K4AN60_SETIT</name>